<protein>
    <submittedName>
        <fullName evidence="1">Uncharacterized protein</fullName>
    </submittedName>
</protein>
<dbReference type="EMBL" id="UGEB01000001">
    <property type="protein sequence ID" value="STK91505.1"/>
    <property type="molecule type" value="Genomic_DNA"/>
</dbReference>
<evidence type="ECO:0000313" key="2">
    <source>
        <dbReference type="Proteomes" id="UP000255543"/>
    </source>
</evidence>
<gene>
    <name evidence="1" type="ORF">NCTC8179_04002</name>
</gene>
<name>A0A377A4M0_ECOLX</name>
<proteinExistence type="predicted"/>
<organism evidence="1 2">
    <name type="scientific">Escherichia coli</name>
    <dbReference type="NCBI Taxonomy" id="562"/>
    <lineage>
        <taxon>Bacteria</taxon>
        <taxon>Pseudomonadati</taxon>
        <taxon>Pseudomonadota</taxon>
        <taxon>Gammaproteobacteria</taxon>
        <taxon>Enterobacterales</taxon>
        <taxon>Enterobacteriaceae</taxon>
        <taxon>Escherichia</taxon>
    </lineage>
</organism>
<dbReference type="Proteomes" id="UP000255543">
    <property type="component" value="Unassembled WGS sequence"/>
</dbReference>
<accession>A0A377A4M0</accession>
<sequence length="33" mass="3967">MMKYLYVNNLAYPYELQSLYVEKVNGLKKKVLI</sequence>
<evidence type="ECO:0000313" key="1">
    <source>
        <dbReference type="EMBL" id="STK91505.1"/>
    </source>
</evidence>
<reference evidence="1 2" key="1">
    <citation type="submission" date="2018-06" db="EMBL/GenBank/DDBJ databases">
        <authorList>
            <consortium name="Pathogen Informatics"/>
            <person name="Doyle S."/>
        </authorList>
    </citation>
    <scope>NUCLEOTIDE SEQUENCE [LARGE SCALE GENOMIC DNA]</scope>
    <source>
        <strain evidence="1 2">NCTC8179</strain>
    </source>
</reference>
<dbReference type="AlphaFoldDB" id="A0A377A4M0"/>